<name>A0A9W8MCN1_9AGAR</name>
<keyword evidence="3" id="KW-1185">Reference proteome</keyword>
<organism evidence="2 3">
    <name type="scientific">Candolleomyces eurysporus</name>
    <dbReference type="NCBI Taxonomy" id="2828524"/>
    <lineage>
        <taxon>Eukaryota</taxon>
        <taxon>Fungi</taxon>
        <taxon>Dikarya</taxon>
        <taxon>Basidiomycota</taxon>
        <taxon>Agaricomycotina</taxon>
        <taxon>Agaricomycetes</taxon>
        <taxon>Agaricomycetidae</taxon>
        <taxon>Agaricales</taxon>
        <taxon>Agaricineae</taxon>
        <taxon>Psathyrellaceae</taxon>
        <taxon>Candolleomyces</taxon>
    </lineage>
</organism>
<dbReference type="OrthoDB" id="3084419at2759"/>
<feature type="non-terminal residue" evidence="2">
    <location>
        <position position="1"/>
    </location>
</feature>
<gene>
    <name evidence="2" type="ORF">H1R20_g13310</name>
</gene>
<feature type="region of interest" description="Disordered" evidence="1">
    <location>
        <begin position="108"/>
        <end position="131"/>
    </location>
</feature>
<dbReference type="Proteomes" id="UP001140091">
    <property type="component" value="Unassembled WGS sequence"/>
</dbReference>
<protein>
    <submittedName>
        <fullName evidence="2">Uncharacterized protein</fullName>
    </submittedName>
</protein>
<proteinExistence type="predicted"/>
<evidence type="ECO:0000313" key="3">
    <source>
        <dbReference type="Proteomes" id="UP001140091"/>
    </source>
</evidence>
<dbReference type="AlphaFoldDB" id="A0A9W8MCN1"/>
<reference evidence="2" key="1">
    <citation type="submission" date="2022-06" db="EMBL/GenBank/DDBJ databases">
        <title>Genome Sequence of Candolleomyces eurysporus.</title>
        <authorList>
            <person name="Buettner E."/>
        </authorList>
    </citation>
    <scope>NUCLEOTIDE SEQUENCE</scope>
    <source>
        <strain evidence="2">VTCC 930004</strain>
    </source>
</reference>
<dbReference type="EMBL" id="JANBPK010001281">
    <property type="protein sequence ID" value="KAJ2923784.1"/>
    <property type="molecule type" value="Genomic_DNA"/>
</dbReference>
<sequence length="140" mass="16132">MPKKKWKLPQDFDETGEYGLGFNTTPFESPAAIEKVREIYNKRHKGNAPLTLFAMAMQDTLSQAVEDTFRNYDNAVRIFKEYPEMELVMESSLERFLQLERIRPRPTIKPIWDDSDDDEPTPVSEVEGLSQGVAHISIPN</sequence>
<evidence type="ECO:0000313" key="2">
    <source>
        <dbReference type="EMBL" id="KAJ2923784.1"/>
    </source>
</evidence>
<accession>A0A9W8MCN1</accession>
<evidence type="ECO:0000256" key="1">
    <source>
        <dbReference type="SAM" id="MobiDB-lite"/>
    </source>
</evidence>
<comment type="caution">
    <text evidence="2">The sequence shown here is derived from an EMBL/GenBank/DDBJ whole genome shotgun (WGS) entry which is preliminary data.</text>
</comment>